<dbReference type="Proteomes" id="UP000316426">
    <property type="component" value="Chromosome"/>
</dbReference>
<dbReference type="EMBL" id="CP036349">
    <property type="protein sequence ID" value="QDV73596.1"/>
    <property type="molecule type" value="Genomic_DNA"/>
</dbReference>
<keyword evidence="2" id="KW-1185">Reference proteome</keyword>
<organism evidence="1 2">
    <name type="scientific">Botrimarina mediterranea</name>
    <dbReference type="NCBI Taxonomy" id="2528022"/>
    <lineage>
        <taxon>Bacteria</taxon>
        <taxon>Pseudomonadati</taxon>
        <taxon>Planctomycetota</taxon>
        <taxon>Planctomycetia</taxon>
        <taxon>Pirellulales</taxon>
        <taxon>Lacipirellulaceae</taxon>
        <taxon>Botrimarina</taxon>
    </lineage>
</organism>
<evidence type="ECO:0000313" key="1">
    <source>
        <dbReference type="EMBL" id="QDV73596.1"/>
    </source>
</evidence>
<dbReference type="Pfam" id="PF07963">
    <property type="entry name" value="N_methyl"/>
    <property type="match status" value="1"/>
</dbReference>
<accession>A0A518K736</accession>
<dbReference type="NCBIfam" id="TIGR02532">
    <property type="entry name" value="IV_pilin_GFxxxE"/>
    <property type="match status" value="1"/>
</dbReference>
<dbReference type="AlphaFoldDB" id="A0A518K736"/>
<reference evidence="1 2" key="1">
    <citation type="submission" date="2019-02" db="EMBL/GenBank/DDBJ databases">
        <title>Deep-cultivation of Planctomycetes and their phenomic and genomic characterization uncovers novel biology.</title>
        <authorList>
            <person name="Wiegand S."/>
            <person name="Jogler M."/>
            <person name="Boedeker C."/>
            <person name="Pinto D."/>
            <person name="Vollmers J."/>
            <person name="Rivas-Marin E."/>
            <person name="Kohn T."/>
            <person name="Peeters S.H."/>
            <person name="Heuer A."/>
            <person name="Rast P."/>
            <person name="Oberbeckmann S."/>
            <person name="Bunk B."/>
            <person name="Jeske O."/>
            <person name="Meyerdierks A."/>
            <person name="Storesund J.E."/>
            <person name="Kallscheuer N."/>
            <person name="Luecker S."/>
            <person name="Lage O.M."/>
            <person name="Pohl T."/>
            <person name="Merkel B.J."/>
            <person name="Hornburger P."/>
            <person name="Mueller R.-W."/>
            <person name="Bruemmer F."/>
            <person name="Labrenz M."/>
            <person name="Spormann A.M."/>
            <person name="Op den Camp H."/>
            <person name="Overmann J."/>
            <person name="Amann R."/>
            <person name="Jetten M.S.M."/>
            <person name="Mascher T."/>
            <person name="Medema M.H."/>
            <person name="Devos D.P."/>
            <person name="Kaster A.-K."/>
            <person name="Ovreas L."/>
            <person name="Rohde M."/>
            <person name="Galperin M.Y."/>
            <person name="Jogler C."/>
        </authorList>
    </citation>
    <scope>NUCLEOTIDE SEQUENCE [LARGE SCALE GENOMIC DNA]</scope>
    <source>
        <strain evidence="1 2">Spa11</strain>
    </source>
</reference>
<dbReference type="SUPFAM" id="SSF54523">
    <property type="entry name" value="Pili subunits"/>
    <property type="match status" value="1"/>
</dbReference>
<dbReference type="InterPro" id="IPR045584">
    <property type="entry name" value="Pilin-like"/>
</dbReference>
<dbReference type="RefSeq" id="WP_145110865.1">
    <property type="nucleotide sequence ID" value="NZ_CP036349.1"/>
</dbReference>
<sequence length="115" mass="12498">MRHQPPSNRRGFSLMELLAVVTILGIIAAIIVPRVAASSEVAKQKTCVYNCGHIHSAVERYRDATGAWPSADLHEIDILEYFPDGIPVCPVSGAAYTLNVTGDVYRVQGHTDGNH</sequence>
<gene>
    <name evidence="1" type="primary">epsG_1</name>
    <name evidence="1" type="ORF">Spa11_17940</name>
</gene>
<dbReference type="InterPro" id="IPR012902">
    <property type="entry name" value="N_methyl_site"/>
</dbReference>
<dbReference type="KEGG" id="bmei:Spa11_17940"/>
<proteinExistence type="predicted"/>
<name>A0A518K736_9BACT</name>
<dbReference type="Gene3D" id="3.30.700.10">
    <property type="entry name" value="Glycoprotein, Type 4 Pilin"/>
    <property type="match status" value="1"/>
</dbReference>
<protein>
    <submittedName>
        <fullName evidence="1">Type II secretion system protein G</fullName>
    </submittedName>
</protein>
<dbReference type="PANTHER" id="PTHR30093">
    <property type="entry name" value="GENERAL SECRETION PATHWAY PROTEIN G"/>
    <property type="match status" value="1"/>
</dbReference>
<evidence type="ECO:0000313" key="2">
    <source>
        <dbReference type="Proteomes" id="UP000316426"/>
    </source>
</evidence>